<proteinExistence type="inferred from homology"/>
<name>A0A6J6E0N0_9ZZZZ</name>
<feature type="compositionally biased region" description="Basic and acidic residues" evidence="9">
    <location>
        <begin position="84"/>
        <end position="106"/>
    </location>
</feature>
<gene>
    <name evidence="10" type="ORF">UFOPK1722_00269</name>
</gene>
<dbReference type="GO" id="GO:0008320">
    <property type="term" value="F:protein transmembrane transporter activity"/>
    <property type="evidence" value="ECO:0007669"/>
    <property type="project" value="InterPro"/>
</dbReference>
<keyword evidence="3" id="KW-1003">Cell membrane</keyword>
<feature type="region of interest" description="Disordered" evidence="9">
    <location>
        <begin position="84"/>
        <end position="127"/>
    </location>
</feature>
<keyword evidence="6" id="KW-1133">Transmembrane helix</keyword>
<dbReference type="NCBIfam" id="TIGR01410">
    <property type="entry name" value="tatB"/>
    <property type="match status" value="1"/>
</dbReference>
<keyword evidence="7" id="KW-0811">Translocation</keyword>
<evidence type="ECO:0000256" key="1">
    <source>
        <dbReference type="ARBA" id="ARBA00004167"/>
    </source>
</evidence>
<accession>A0A6J6E0N0</accession>
<protein>
    <submittedName>
        <fullName evidence="10">Unannotated protein</fullName>
    </submittedName>
</protein>
<sequence length="127" mass="14206">MFNLSGSEIVVIVLLALIVLGPEKLPEAIRRFGRVYGELKRMSTGFQSEFRNAFDEPMREFRETAQLTKDAVMRPMNEVRDTIKEVGKDAERSFEEASRTEGDRTAATESSTDSTTAPDADDEAKPT</sequence>
<dbReference type="InterPro" id="IPR003369">
    <property type="entry name" value="TatA/B/E"/>
</dbReference>
<dbReference type="EMBL" id="CAEZTS010000014">
    <property type="protein sequence ID" value="CAB4569316.1"/>
    <property type="molecule type" value="Genomic_DNA"/>
</dbReference>
<evidence type="ECO:0000256" key="3">
    <source>
        <dbReference type="ARBA" id="ARBA00022475"/>
    </source>
</evidence>
<keyword evidence="5" id="KW-0653">Protein transport</keyword>
<dbReference type="GO" id="GO:0043953">
    <property type="term" value="P:protein transport by the Tat complex"/>
    <property type="evidence" value="ECO:0007669"/>
    <property type="project" value="InterPro"/>
</dbReference>
<comment type="subcellular location">
    <subcellularLocation>
        <location evidence="1">Membrane</location>
        <topology evidence="1">Single-pass membrane protein</topology>
    </subcellularLocation>
</comment>
<evidence type="ECO:0000256" key="2">
    <source>
        <dbReference type="ARBA" id="ARBA00022448"/>
    </source>
</evidence>
<evidence type="ECO:0000256" key="5">
    <source>
        <dbReference type="ARBA" id="ARBA00022927"/>
    </source>
</evidence>
<evidence type="ECO:0000256" key="9">
    <source>
        <dbReference type="SAM" id="MobiDB-lite"/>
    </source>
</evidence>
<evidence type="ECO:0000256" key="6">
    <source>
        <dbReference type="ARBA" id="ARBA00022989"/>
    </source>
</evidence>
<evidence type="ECO:0000256" key="4">
    <source>
        <dbReference type="ARBA" id="ARBA00022692"/>
    </source>
</evidence>
<evidence type="ECO:0000313" key="10">
    <source>
        <dbReference type="EMBL" id="CAB4569316.1"/>
    </source>
</evidence>
<dbReference type="InterPro" id="IPR018448">
    <property type="entry name" value="TatB"/>
</dbReference>
<dbReference type="HAMAP" id="MF_00237">
    <property type="entry name" value="TatB"/>
    <property type="match status" value="1"/>
</dbReference>
<dbReference type="PRINTS" id="PR01506">
    <property type="entry name" value="TATBPROTEIN"/>
</dbReference>
<evidence type="ECO:0000256" key="8">
    <source>
        <dbReference type="ARBA" id="ARBA00023136"/>
    </source>
</evidence>
<organism evidence="10">
    <name type="scientific">freshwater metagenome</name>
    <dbReference type="NCBI Taxonomy" id="449393"/>
    <lineage>
        <taxon>unclassified sequences</taxon>
        <taxon>metagenomes</taxon>
        <taxon>ecological metagenomes</taxon>
    </lineage>
</organism>
<evidence type="ECO:0000256" key="7">
    <source>
        <dbReference type="ARBA" id="ARBA00023010"/>
    </source>
</evidence>
<dbReference type="PANTHER" id="PTHR33162">
    <property type="entry name" value="SEC-INDEPENDENT PROTEIN TRANSLOCASE PROTEIN TATA, CHLOROPLASTIC"/>
    <property type="match status" value="1"/>
</dbReference>
<keyword evidence="8" id="KW-0472">Membrane</keyword>
<keyword evidence="2" id="KW-0813">Transport</keyword>
<reference evidence="10" key="1">
    <citation type="submission" date="2020-05" db="EMBL/GenBank/DDBJ databases">
        <authorList>
            <person name="Chiriac C."/>
            <person name="Salcher M."/>
            <person name="Ghai R."/>
            <person name="Kavagutti S V."/>
        </authorList>
    </citation>
    <scope>NUCLEOTIDE SEQUENCE</scope>
</reference>
<dbReference type="Pfam" id="PF02416">
    <property type="entry name" value="TatA_B_E"/>
    <property type="match status" value="1"/>
</dbReference>
<dbReference type="GO" id="GO:0016020">
    <property type="term" value="C:membrane"/>
    <property type="evidence" value="ECO:0007669"/>
    <property type="project" value="UniProtKB-SubCell"/>
</dbReference>
<dbReference type="PANTHER" id="PTHR33162:SF1">
    <property type="entry name" value="SEC-INDEPENDENT PROTEIN TRANSLOCASE PROTEIN TATA, CHLOROPLASTIC"/>
    <property type="match status" value="1"/>
</dbReference>
<keyword evidence="4" id="KW-0812">Transmembrane</keyword>
<dbReference type="AlphaFoldDB" id="A0A6J6E0N0"/>
<feature type="compositionally biased region" description="Low complexity" evidence="9">
    <location>
        <begin position="107"/>
        <end position="118"/>
    </location>
</feature>
<dbReference type="Gene3D" id="1.20.5.3310">
    <property type="match status" value="1"/>
</dbReference>